<evidence type="ECO:0000259" key="1">
    <source>
        <dbReference type="Pfam" id="PF08751"/>
    </source>
</evidence>
<sequence length="154" mass="17074">MVGADLVFRAPGSVQILWALAVDAVREVIEAAHTRVIDEVVDQMETGLLIVRRGKDSTPERAEPGVIAARFRHYESRDGQPLLHDHLVVSVKVRRTDGHWGTLHTRTLLEYTVALSELYNQRVLEEISAAAPASSRAEALTRLVPQPALLRLTP</sequence>
<reference evidence="2 3" key="1">
    <citation type="submission" date="2024-09" db="EMBL/GenBank/DDBJ databases">
        <authorList>
            <person name="Sun Q."/>
            <person name="Mori K."/>
        </authorList>
    </citation>
    <scope>NUCLEOTIDE SEQUENCE [LARGE SCALE GENOMIC DNA]</scope>
    <source>
        <strain evidence="2 3">JCM 3331</strain>
    </source>
</reference>
<gene>
    <name evidence="2" type="primary">mobF</name>
    <name evidence="2" type="ORF">ACFFTL_05980</name>
</gene>
<dbReference type="RefSeq" id="WP_345516190.1">
    <property type="nucleotide sequence ID" value="NZ_BAAAXD010000035.1"/>
</dbReference>
<organism evidence="2 3">
    <name type="scientific">Streptomyces yanii</name>
    <dbReference type="NCBI Taxonomy" id="78510"/>
    <lineage>
        <taxon>Bacteria</taxon>
        <taxon>Bacillati</taxon>
        <taxon>Actinomycetota</taxon>
        <taxon>Actinomycetes</taxon>
        <taxon>Kitasatosporales</taxon>
        <taxon>Streptomycetaceae</taxon>
        <taxon>Streptomyces</taxon>
    </lineage>
</organism>
<protein>
    <submittedName>
        <fullName evidence="2">MobF family relaxase</fullName>
    </submittedName>
</protein>
<dbReference type="Proteomes" id="UP001589710">
    <property type="component" value="Unassembled WGS sequence"/>
</dbReference>
<dbReference type="Pfam" id="PF08751">
    <property type="entry name" value="TrwC"/>
    <property type="match status" value="1"/>
</dbReference>
<comment type="caution">
    <text evidence="2">The sequence shown here is derived from an EMBL/GenBank/DDBJ whole genome shotgun (WGS) entry which is preliminary data.</text>
</comment>
<evidence type="ECO:0000313" key="3">
    <source>
        <dbReference type="Proteomes" id="UP001589710"/>
    </source>
</evidence>
<name>A0ABV5R213_9ACTN</name>
<keyword evidence="3" id="KW-1185">Reference proteome</keyword>
<evidence type="ECO:0000313" key="2">
    <source>
        <dbReference type="EMBL" id="MFB9571898.1"/>
    </source>
</evidence>
<dbReference type="InterPro" id="IPR014862">
    <property type="entry name" value="TrwC"/>
</dbReference>
<dbReference type="NCBIfam" id="NF041492">
    <property type="entry name" value="MobF"/>
    <property type="match status" value="1"/>
</dbReference>
<dbReference type="SUPFAM" id="SSF55464">
    <property type="entry name" value="Origin of replication-binding domain, RBD-like"/>
    <property type="match status" value="1"/>
</dbReference>
<feature type="domain" description="TrwC relaxase" evidence="1">
    <location>
        <begin position="2"/>
        <end position="128"/>
    </location>
</feature>
<accession>A0ABV5R213</accession>
<dbReference type="EMBL" id="JBHMCG010000024">
    <property type="protein sequence ID" value="MFB9571898.1"/>
    <property type="molecule type" value="Genomic_DNA"/>
</dbReference>
<proteinExistence type="predicted"/>